<feature type="compositionally biased region" description="Polar residues" evidence="1">
    <location>
        <begin position="419"/>
        <end position="445"/>
    </location>
</feature>
<dbReference type="PANTHER" id="PTHR30199">
    <property type="entry name" value="MFS FAMILY TRANSPORTER, PREDICTED SUBSTRATE BENZOATE"/>
    <property type="match status" value="1"/>
</dbReference>
<feature type="transmembrane region" description="Helical" evidence="2">
    <location>
        <begin position="345"/>
        <end position="378"/>
    </location>
</feature>
<comment type="caution">
    <text evidence="3">The sequence shown here is derived from an EMBL/GenBank/DDBJ whole genome shotgun (WGS) entry which is preliminary data.</text>
</comment>
<feature type="transmembrane region" description="Helical" evidence="2">
    <location>
        <begin position="119"/>
        <end position="140"/>
    </location>
</feature>
<organism evidence="3 4">
    <name type="scientific">Microbispora hainanensis</name>
    <dbReference type="NCBI Taxonomy" id="568844"/>
    <lineage>
        <taxon>Bacteria</taxon>
        <taxon>Bacillati</taxon>
        <taxon>Actinomycetota</taxon>
        <taxon>Actinomycetes</taxon>
        <taxon>Streptosporangiales</taxon>
        <taxon>Streptosporangiaceae</taxon>
        <taxon>Microbispora</taxon>
    </lineage>
</organism>
<reference evidence="3 4" key="1">
    <citation type="submission" date="2019-07" db="EMBL/GenBank/DDBJ databases">
        <title>Microbispora hainanensis DSM 45428.</title>
        <authorList>
            <person name="Thawai C."/>
        </authorList>
    </citation>
    <scope>NUCLEOTIDE SEQUENCE [LARGE SCALE GENOMIC DNA]</scope>
    <source>
        <strain evidence="3 4">DSM 45428</strain>
    </source>
</reference>
<keyword evidence="2" id="KW-1133">Transmembrane helix</keyword>
<evidence type="ECO:0000256" key="1">
    <source>
        <dbReference type="SAM" id="MobiDB-lite"/>
    </source>
</evidence>
<protein>
    <submittedName>
        <fullName evidence="3">Benzoate/H(+) symporter BenE family transporter</fullName>
    </submittedName>
</protein>
<evidence type="ECO:0000313" key="3">
    <source>
        <dbReference type="EMBL" id="TQS19435.1"/>
    </source>
</evidence>
<dbReference type="GO" id="GO:0042925">
    <property type="term" value="F:benzoate transmembrane transporter activity"/>
    <property type="evidence" value="ECO:0007669"/>
    <property type="project" value="InterPro"/>
</dbReference>
<dbReference type="PANTHER" id="PTHR30199:SF0">
    <property type="entry name" value="INNER MEMBRANE PROTEIN YDCO"/>
    <property type="match status" value="1"/>
</dbReference>
<feature type="transmembrane region" description="Helical" evidence="2">
    <location>
        <begin position="146"/>
        <end position="164"/>
    </location>
</feature>
<feature type="transmembrane region" description="Helical" evidence="2">
    <location>
        <begin position="41"/>
        <end position="61"/>
    </location>
</feature>
<feature type="transmembrane region" description="Helical" evidence="2">
    <location>
        <begin position="91"/>
        <end position="112"/>
    </location>
</feature>
<feature type="transmembrane region" description="Helical" evidence="2">
    <location>
        <begin position="285"/>
        <end position="308"/>
    </location>
</feature>
<feature type="transmembrane region" description="Helical" evidence="2">
    <location>
        <begin position="243"/>
        <end position="273"/>
    </location>
</feature>
<gene>
    <name evidence="3" type="primary">benE</name>
    <name evidence="3" type="ORF">FLX08_20120</name>
</gene>
<dbReference type="Pfam" id="PF03594">
    <property type="entry name" value="BenE"/>
    <property type="match status" value="1"/>
</dbReference>
<accession>A0A544YRN2</accession>
<feature type="region of interest" description="Disordered" evidence="1">
    <location>
        <begin position="414"/>
        <end position="445"/>
    </location>
</feature>
<keyword evidence="2" id="KW-0812">Transmembrane</keyword>
<proteinExistence type="predicted"/>
<feature type="transmembrane region" description="Helical" evidence="2">
    <location>
        <begin position="202"/>
        <end position="222"/>
    </location>
</feature>
<dbReference type="GO" id="GO:0005886">
    <property type="term" value="C:plasma membrane"/>
    <property type="evidence" value="ECO:0007669"/>
    <property type="project" value="TreeGrafter"/>
</dbReference>
<dbReference type="Proteomes" id="UP000316541">
    <property type="component" value="Unassembled WGS sequence"/>
</dbReference>
<dbReference type="EMBL" id="VIRM01000024">
    <property type="protein sequence ID" value="TQS19435.1"/>
    <property type="molecule type" value="Genomic_DNA"/>
</dbReference>
<evidence type="ECO:0000313" key="4">
    <source>
        <dbReference type="Proteomes" id="UP000316541"/>
    </source>
</evidence>
<feature type="transmembrane region" description="Helical" evidence="2">
    <location>
        <begin position="12"/>
        <end position="35"/>
    </location>
</feature>
<name>A0A544YRN2_9ACTN</name>
<feature type="transmembrane region" description="Helical" evidence="2">
    <location>
        <begin position="315"/>
        <end position="339"/>
    </location>
</feature>
<dbReference type="AlphaFoldDB" id="A0A544YRN2"/>
<feature type="region of interest" description="Disordered" evidence="1">
    <location>
        <begin position="383"/>
        <end position="402"/>
    </location>
</feature>
<dbReference type="NCBIfam" id="TIGR00843">
    <property type="entry name" value="benE"/>
    <property type="match status" value="1"/>
</dbReference>
<dbReference type="InterPro" id="IPR004711">
    <property type="entry name" value="Benzoate_Transporter"/>
</dbReference>
<keyword evidence="2" id="KW-0472">Membrane</keyword>
<feature type="transmembrane region" description="Helical" evidence="2">
    <location>
        <begin position="171"/>
        <end position="190"/>
    </location>
</feature>
<evidence type="ECO:0000256" key="2">
    <source>
        <dbReference type="SAM" id="Phobius"/>
    </source>
</evidence>
<sequence length="445" mass="43876">MRVRTLQPVLTGLVSAVVGYASAFSIVLAGLRAAGADSRQAASGLLALCVGIAIAAAVLSVRYRMPVAIAWSTPGAALLVATGHVEGGYPAAVGAFAVCGMLTVLAGIVPWLARGVAAIPGPVAAAMLAGVLVPLCTAPLRAMAEVPLLAGPVTLTWAVLMRYARQWAIPGALVAAVAALALSGTAFPAASLRPDPVFTMPAVTLPALVGIALPLFLVTMAGQNVPGAAVLSTYGYSVPLRGALVTTGLVSTAAAPFGGHAVNLAAITAALTAGPDAHPDPARRWIATLALGAGQLALGLGAAFATALVVASPPVLVTAVAGLALLPALASSLAAAFTGPDLREAAAVTFVVTASATSIAGIGSAFWGLAAGSLALLLTRRRTASRPPEPPDGRQGALSPARGIAAARRRLSGLPFGVSGTSSRTVTAAGTHSAPSRSPTSVRSE</sequence>
<feature type="transmembrane region" description="Helical" evidence="2">
    <location>
        <begin position="68"/>
        <end position="85"/>
    </location>
</feature>